<dbReference type="PANTHER" id="PTHR43796:SF2">
    <property type="entry name" value="CARBOXYNORSPERMIDINE SYNTHASE"/>
    <property type="match status" value="1"/>
</dbReference>
<evidence type="ECO:0000313" key="2">
    <source>
        <dbReference type="EMBL" id="MFE4107058.1"/>
    </source>
</evidence>
<dbReference type="Gene3D" id="3.30.360.10">
    <property type="entry name" value="Dihydrodipicolinate Reductase, domain 2"/>
    <property type="match status" value="1"/>
</dbReference>
<dbReference type="RefSeq" id="WP_377965411.1">
    <property type="nucleotide sequence ID" value="NZ_JBHZOL010000077.1"/>
</dbReference>
<protein>
    <submittedName>
        <fullName evidence="2">Saccharopine dehydrogenase family protein</fullName>
    </submittedName>
</protein>
<dbReference type="InterPro" id="IPR036291">
    <property type="entry name" value="NAD(P)-bd_dom_sf"/>
</dbReference>
<sequence length="367" mass="40096">MTQTVLILGGTGRIGSRVAEDLLTYTQAALTLSGRTARTQFQLKQQYPQRVRLIALDLAHLTALRSAIAAHDLVIHCAGPFSYRDERVLQACIDLGKAYIDVADNPPYVKKALSLRSQAQAAGVTAILSTGVFPGISNSLVRQGIEQLDQAEAVKLSYVVVGSGGAGITVMRTTFLELQHPFLAWIAGQWQTIAPYSQRETVAFPAPYGDCNVYWFRTVEAMTLPQSFPVQTVVTKFGSLPNFYNYLTWLMAHAVPKNWLRQPQTVELLAKASYQMTQVSDRLSGTGIAMRADIDGQKHGKSAHYCSTLVHADTAIAAGYGTGSVAQLMLAGELHQPGVWPIEQALTTDLFEQTLRQRGVTIERSLS</sequence>
<comment type="caution">
    <text evidence="2">The sequence shown here is derived from an EMBL/GenBank/DDBJ whole genome shotgun (WGS) entry which is preliminary data.</text>
</comment>
<dbReference type="Pfam" id="PF03435">
    <property type="entry name" value="Sacchrp_dh_NADP"/>
    <property type="match status" value="1"/>
</dbReference>
<accession>A0ABW6IFV0</accession>
<evidence type="ECO:0000259" key="1">
    <source>
        <dbReference type="Pfam" id="PF03435"/>
    </source>
</evidence>
<reference evidence="2 3" key="1">
    <citation type="submission" date="2024-10" db="EMBL/GenBank/DDBJ databases">
        <authorList>
            <person name="Ratan Roy A."/>
            <person name="Morales Sandoval P.H."/>
            <person name="De Los Santos Villalobos S."/>
            <person name="Chakraborty S."/>
            <person name="Mukherjee J."/>
        </authorList>
    </citation>
    <scope>NUCLEOTIDE SEQUENCE [LARGE SCALE GENOMIC DNA]</scope>
    <source>
        <strain evidence="2 3">S1</strain>
    </source>
</reference>
<keyword evidence="3" id="KW-1185">Reference proteome</keyword>
<feature type="domain" description="Saccharopine dehydrogenase NADP binding" evidence="1">
    <location>
        <begin position="5"/>
        <end position="127"/>
    </location>
</feature>
<dbReference type="EMBL" id="JBHZOL010000077">
    <property type="protein sequence ID" value="MFE4107058.1"/>
    <property type="molecule type" value="Genomic_DNA"/>
</dbReference>
<dbReference type="InterPro" id="IPR005097">
    <property type="entry name" value="Sacchrp_dh_NADP-bd"/>
</dbReference>
<gene>
    <name evidence="2" type="ORF">ACFVKH_12255</name>
</gene>
<proteinExistence type="predicted"/>
<evidence type="ECO:0000313" key="3">
    <source>
        <dbReference type="Proteomes" id="UP001600165"/>
    </source>
</evidence>
<dbReference type="Proteomes" id="UP001600165">
    <property type="component" value="Unassembled WGS sequence"/>
</dbReference>
<dbReference type="Gene3D" id="3.40.50.720">
    <property type="entry name" value="NAD(P)-binding Rossmann-like Domain"/>
    <property type="match status" value="1"/>
</dbReference>
<dbReference type="PANTHER" id="PTHR43796">
    <property type="entry name" value="CARBOXYNORSPERMIDINE SYNTHASE"/>
    <property type="match status" value="1"/>
</dbReference>
<dbReference type="SUPFAM" id="SSF51735">
    <property type="entry name" value="NAD(P)-binding Rossmann-fold domains"/>
    <property type="match status" value="1"/>
</dbReference>
<organism evidence="2 3">
    <name type="scientific">Almyronema epifaneia S1</name>
    <dbReference type="NCBI Taxonomy" id="2991925"/>
    <lineage>
        <taxon>Bacteria</taxon>
        <taxon>Bacillati</taxon>
        <taxon>Cyanobacteriota</taxon>
        <taxon>Cyanophyceae</taxon>
        <taxon>Nodosilineales</taxon>
        <taxon>Nodosilineaceae</taxon>
        <taxon>Almyronema</taxon>
        <taxon>Almyronema epifaneia</taxon>
    </lineage>
</organism>
<name>A0ABW6IFV0_9CYAN</name>